<dbReference type="PROSITE" id="PS50113">
    <property type="entry name" value="PAC"/>
    <property type="match status" value="3"/>
</dbReference>
<name>A0ABV7KT02_PLAOK</name>
<dbReference type="Gene3D" id="3.30.70.270">
    <property type="match status" value="1"/>
</dbReference>
<feature type="domain" description="PAS" evidence="1">
    <location>
        <begin position="269"/>
        <end position="340"/>
    </location>
</feature>
<comment type="caution">
    <text evidence="4">The sequence shown here is derived from an EMBL/GenBank/DDBJ whole genome shotgun (WGS) entry which is preliminary data.</text>
</comment>
<dbReference type="NCBIfam" id="TIGR00254">
    <property type="entry name" value="GGDEF"/>
    <property type="match status" value="1"/>
</dbReference>
<dbReference type="SUPFAM" id="SSF55073">
    <property type="entry name" value="Nucleotide cyclase"/>
    <property type="match status" value="1"/>
</dbReference>
<dbReference type="SMART" id="SM00267">
    <property type="entry name" value="GGDEF"/>
    <property type="match status" value="1"/>
</dbReference>
<feature type="domain" description="PAC" evidence="2">
    <location>
        <begin position="86"/>
        <end position="137"/>
    </location>
</feature>
<dbReference type="PANTHER" id="PTHR44757">
    <property type="entry name" value="DIGUANYLATE CYCLASE DGCP"/>
    <property type="match status" value="1"/>
</dbReference>
<feature type="domain" description="PAS" evidence="1">
    <location>
        <begin position="394"/>
        <end position="463"/>
    </location>
</feature>
<feature type="domain" description="PAC" evidence="2">
    <location>
        <begin position="466"/>
        <end position="518"/>
    </location>
</feature>
<protein>
    <submittedName>
        <fullName evidence="4">PAS domain S-box protein</fullName>
    </submittedName>
</protein>
<organism evidence="4 5">
    <name type="scientific">Planomicrobium okeanokoites</name>
    <name type="common">Planococcus okeanokoites</name>
    <name type="synonym">Flavobacterium okeanokoites</name>
    <dbReference type="NCBI Taxonomy" id="244"/>
    <lineage>
        <taxon>Bacteria</taxon>
        <taxon>Bacillati</taxon>
        <taxon>Bacillota</taxon>
        <taxon>Bacilli</taxon>
        <taxon>Bacillales</taxon>
        <taxon>Caryophanaceae</taxon>
        <taxon>Planomicrobium</taxon>
    </lineage>
</organism>
<feature type="domain" description="PAS" evidence="1">
    <location>
        <begin position="145"/>
        <end position="215"/>
    </location>
</feature>
<dbReference type="Pfam" id="PF00989">
    <property type="entry name" value="PAS"/>
    <property type="match status" value="1"/>
</dbReference>
<evidence type="ECO:0000313" key="4">
    <source>
        <dbReference type="EMBL" id="MFC3212404.1"/>
    </source>
</evidence>
<dbReference type="Proteomes" id="UP001595625">
    <property type="component" value="Unassembled WGS sequence"/>
</dbReference>
<feature type="domain" description="GGDEF" evidence="3">
    <location>
        <begin position="675"/>
        <end position="808"/>
    </location>
</feature>
<dbReference type="PROSITE" id="PS50887">
    <property type="entry name" value="GGDEF"/>
    <property type="match status" value="1"/>
</dbReference>
<dbReference type="EMBL" id="JBHRUJ010000017">
    <property type="protein sequence ID" value="MFC3212404.1"/>
    <property type="molecule type" value="Genomic_DNA"/>
</dbReference>
<dbReference type="InterPro" id="IPR035965">
    <property type="entry name" value="PAS-like_dom_sf"/>
</dbReference>
<dbReference type="SMART" id="SM00091">
    <property type="entry name" value="PAS"/>
    <property type="match status" value="5"/>
</dbReference>
<gene>
    <name evidence="4" type="ORF">ACFOEJ_15045</name>
</gene>
<dbReference type="NCBIfam" id="TIGR00229">
    <property type="entry name" value="sensory_box"/>
    <property type="match status" value="5"/>
</dbReference>
<dbReference type="Pfam" id="PF00990">
    <property type="entry name" value="GGDEF"/>
    <property type="match status" value="1"/>
</dbReference>
<evidence type="ECO:0000259" key="2">
    <source>
        <dbReference type="PROSITE" id="PS50113"/>
    </source>
</evidence>
<feature type="domain" description="PAC" evidence="2">
    <location>
        <begin position="592"/>
        <end position="643"/>
    </location>
</feature>
<proteinExistence type="predicted"/>
<dbReference type="PROSITE" id="PS50112">
    <property type="entry name" value="PAS"/>
    <property type="match status" value="4"/>
</dbReference>
<dbReference type="InterPro" id="IPR000014">
    <property type="entry name" value="PAS"/>
</dbReference>
<dbReference type="InterPro" id="IPR013656">
    <property type="entry name" value="PAS_4"/>
</dbReference>
<sequence>MENYYIENIDQDFLVSTALLDVIEDPVFLMKEEQDSFKYMYANPAALSVLDLTEIKGLQIGEVLPPELCRQLMVHYRMVQSTRKSVEFTERIQTVYGGFIGETKLNPIVSKDGRCLYVLAIVRDVTERERKKQELLDTQREMEIERKRLSSLVNNNANPVFEFDQHQRFTSLNKMVAEATGFSEEELLGSSILSLVADHCLDEARLNVEKALKGQALDFEVSIYTKNRQIEVLHLNTIPIIIEENVIGVYAIAKAITKQKEMGRLLLESEQRYKSLFENHPHGIMTFDKAGNLSSINKRIESITGHNLTELGGQQYLSIILDAEAEKVRSNFYKTILERQPVQYELTFRHKKGHLIDLQVINIPIIADSQLVGIHGIITDITAINQAQQALIAAKTELEVFWGNSTDPIFYIDTKGDILKVNPAFEKTFGFTEEEMVTGKGTIIPPHMRHDQINIVERLLTGETVNSHDTIRLTKTGKVLNIISSYSPVRNADKEIIGATIIYKDVTELKIAEKELLKSQEKYKIITESTFDIVTMINLNGTIEYVSPAYETISGYSASDCIGKPLMMNIHPEDEAALTESVASLLKGGKPATLQARFKHKEGHYIWMEVSPTPVLENGELKQVFTISRDITERRKLQEKIERMAFYDHLTGIPNRRTFDDQLAKAVDRSKSTGKKVAVLMLDGHKFKQINDQYGHDAGDAVIIEMALRLQSCVHPTATAARLGGDEMGVVLPAIESLEAAEDMAKKILNSFNKPLRFNGSDIKIGASIGIALCPDHSTDEKQLIKSADLALYEAKKLGRDTYQVFVAERV</sequence>
<dbReference type="CDD" id="cd01949">
    <property type="entry name" value="GGDEF"/>
    <property type="match status" value="1"/>
</dbReference>
<evidence type="ECO:0000313" key="5">
    <source>
        <dbReference type="Proteomes" id="UP001595625"/>
    </source>
</evidence>
<accession>A0ABV7KT02</accession>
<dbReference type="CDD" id="cd00130">
    <property type="entry name" value="PAS"/>
    <property type="match status" value="5"/>
</dbReference>
<evidence type="ECO:0000259" key="1">
    <source>
        <dbReference type="PROSITE" id="PS50112"/>
    </source>
</evidence>
<dbReference type="RefSeq" id="WP_240633569.1">
    <property type="nucleotide sequence ID" value="NZ_JBHRUJ010000017.1"/>
</dbReference>
<dbReference type="InterPro" id="IPR029787">
    <property type="entry name" value="Nucleotide_cyclase"/>
</dbReference>
<dbReference type="Gene3D" id="3.30.450.20">
    <property type="entry name" value="PAS domain"/>
    <property type="match status" value="5"/>
</dbReference>
<dbReference type="InterPro" id="IPR052155">
    <property type="entry name" value="Biofilm_reg_signaling"/>
</dbReference>
<dbReference type="Pfam" id="PF08448">
    <property type="entry name" value="PAS_4"/>
    <property type="match status" value="2"/>
</dbReference>
<dbReference type="InterPro" id="IPR000160">
    <property type="entry name" value="GGDEF_dom"/>
</dbReference>
<feature type="domain" description="PAS" evidence="1">
    <location>
        <begin position="519"/>
        <end position="589"/>
    </location>
</feature>
<dbReference type="InterPro" id="IPR043128">
    <property type="entry name" value="Rev_trsase/Diguanyl_cyclase"/>
</dbReference>
<dbReference type="InterPro" id="IPR013655">
    <property type="entry name" value="PAS_fold_3"/>
</dbReference>
<dbReference type="PANTHER" id="PTHR44757:SF2">
    <property type="entry name" value="BIOFILM ARCHITECTURE MAINTENANCE PROTEIN MBAA"/>
    <property type="match status" value="1"/>
</dbReference>
<dbReference type="InterPro" id="IPR000700">
    <property type="entry name" value="PAS-assoc_C"/>
</dbReference>
<dbReference type="SMART" id="SM00086">
    <property type="entry name" value="PAC"/>
    <property type="match status" value="5"/>
</dbReference>
<dbReference type="SUPFAM" id="SSF55785">
    <property type="entry name" value="PYP-like sensor domain (PAS domain)"/>
    <property type="match status" value="5"/>
</dbReference>
<dbReference type="InterPro" id="IPR013767">
    <property type="entry name" value="PAS_fold"/>
</dbReference>
<dbReference type="Pfam" id="PF08447">
    <property type="entry name" value="PAS_3"/>
    <property type="match status" value="2"/>
</dbReference>
<dbReference type="InterPro" id="IPR001610">
    <property type="entry name" value="PAC"/>
</dbReference>
<keyword evidence="5" id="KW-1185">Reference proteome</keyword>
<evidence type="ECO:0000259" key="3">
    <source>
        <dbReference type="PROSITE" id="PS50887"/>
    </source>
</evidence>
<reference evidence="5" key="1">
    <citation type="journal article" date="2019" name="Int. J. Syst. Evol. Microbiol.">
        <title>The Global Catalogue of Microorganisms (GCM) 10K type strain sequencing project: providing services to taxonomists for standard genome sequencing and annotation.</title>
        <authorList>
            <consortium name="The Broad Institute Genomics Platform"/>
            <consortium name="The Broad Institute Genome Sequencing Center for Infectious Disease"/>
            <person name="Wu L."/>
            <person name="Ma J."/>
        </authorList>
    </citation>
    <scope>NUCLEOTIDE SEQUENCE [LARGE SCALE GENOMIC DNA]</scope>
    <source>
        <strain evidence="5">CCM 320</strain>
    </source>
</reference>